<keyword evidence="3" id="KW-1185">Reference proteome</keyword>
<gene>
    <name evidence="2" type="ORF">CKO42_24140</name>
</gene>
<sequence length="95" mass="10320">MEIKMMTLTTNRASRPRAQTLANAAALALLLQIPALAFGDDDKNPIPKVGSCPVGYRTSGNYCIPLQSTDKEVIIKLESCPSGYRTSGNYCIKQK</sequence>
<keyword evidence="1" id="KW-0732">Signal</keyword>
<comment type="caution">
    <text evidence="2">The sequence shown here is derived from an EMBL/GenBank/DDBJ whole genome shotgun (WGS) entry which is preliminary data.</text>
</comment>
<dbReference type="Proteomes" id="UP001138768">
    <property type="component" value="Unassembled WGS sequence"/>
</dbReference>
<reference evidence="2 3" key="1">
    <citation type="journal article" date="2020" name="Microorganisms">
        <title>Osmotic Adaptation and Compatible Solute Biosynthesis of Phototrophic Bacteria as Revealed from Genome Analyses.</title>
        <authorList>
            <person name="Imhoff J.F."/>
            <person name="Rahn T."/>
            <person name="Kunzel S."/>
            <person name="Keller A."/>
            <person name="Neulinger S.C."/>
        </authorList>
    </citation>
    <scope>NUCLEOTIDE SEQUENCE [LARGE SCALE GENOMIC DNA]</scope>
    <source>
        <strain evidence="2 3">DSM 25653</strain>
    </source>
</reference>
<evidence type="ECO:0000313" key="2">
    <source>
        <dbReference type="EMBL" id="MBK1621445.1"/>
    </source>
</evidence>
<protein>
    <submittedName>
        <fullName evidence="2">Uncharacterized protein</fullName>
    </submittedName>
</protein>
<name>A0A9X0WD99_9GAMM</name>
<dbReference type="EMBL" id="NRRY01000075">
    <property type="protein sequence ID" value="MBK1621445.1"/>
    <property type="molecule type" value="Genomic_DNA"/>
</dbReference>
<evidence type="ECO:0000256" key="1">
    <source>
        <dbReference type="SAM" id="SignalP"/>
    </source>
</evidence>
<evidence type="ECO:0000313" key="3">
    <source>
        <dbReference type="Proteomes" id="UP001138768"/>
    </source>
</evidence>
<organism evidence="2 3">
    <name type="scientific">Lamprobacter modestohalophilus</name>
    <dbReference type="NCBI Taxonomy" id="1064514"/>
    <lineage>
        <taxon>Bacteria</taxon>
        <taxon>Pseudomonadati</taxon>
        <taxon>Pseudomonadota</taxon>
        <taxon>Gammaproteobacteria</taxon>
        <taxon>Chromatiales</taxon>
        <taxon>Chromatiaceae</taxon>
        <taxon>Lamprobacter</taxon>
    </lineage>
</organism>
<feature type="signal peptide" evidence="1">
    <location>
        <begin position="1"/>
        <end position="37"/>
    </location>
</feature>
<accession>A0A9X0WD99</accession>
<dbReference type="AlphaFoldDB" id="A0A9X0WD99"/>
<feature type="chain" id="PRO_5040766366" evidence="1">
    <location>
        <begin position="38"/>
        <end position="95"/>
    </location>
</feature>
<proteinExistence type="predicted"/>